<evidence type="ECO:0008006" key="4">
    <source>
        <dbReference type="Google" id="ProtNLM"/>
    </source>
</evidence>
<organism evidence="2 3">
    <name type="scientific">Kosakonia oryzendophytica</name>
    <dbReference type="NCBI Taxonomy" id="1005665"/>
    <lineage>
        <taxon>Bacteria</taxon>
        <taxon>Pseudomonadati</taxon>
        <taxon>Pseudomonadota</taxon>
        <taxon>Gammaproteobacteria</taxon>
        <taxon>Enterobacterales</taxon>
        <taxon>Enterobacteriaceae</taxon>
        <taxon>Kosakonia</taxon>
    </lineage>
</organism>
<dbReference type="RefSeq" id="WP_170933820.1">
    <property type="nucleotide sequence ID" value="NZ_CP115659.1"/>
</dbReference>
<gene>
    <name evidence="2" type="ORF">GA0061071_111138</name>
</gene>
<proteinExistence type="predicted"/>
<evidence type="ECO:0000256" key="1">
    <source>
        <dbReference type="SAM" id="SignalP"/>
    </source>
</evidence>
<keyword evidence="3" id="KW-1185">Reference proteome</keyword>
<dbReference type="AlphaFoldDB" id="A0A1C4DDF6"/>
<reference evidence="3" key="1">
    <citation type="submission" date="2016-08" db="EMBL/GenBank/DDBJ databases">
        <authorList>
            <person name="Varghese N."/>
            <person name="Submissions Spin"/>
        </authorList>
    </citation>
    <scope>NUCLEOTIDE SEQUENCE [LARGE SCALE GENOMIC DNA]</scope>
    <source>
        <strain evidence="3">REICA_082</strain>
    </source>
</reference>
<dbReference type="EMBL" id="FMAY01000011">
    <property type="protein sequence ID" value="SCC29414.1"/>
    <property type="molecule type" value="Genomic_DNA"/>
</dbReference>
<dbReference type="InterPro" id="IPR045398">
    <property type="entry name" value="DUF6515"/>
</dbReference>
<name>A0A1C4DDF6_9ENTR</name>
<protein>
    <recommendedName>
        <fullName evidence="4">Nickel/cobalt transporter regulator</fullName>
    </recommendedName>
</protein>
<keyword evidence="1" id="KW-0732">Signal</keyword>
<feature type="chain" id="PRO_5008690496" description="Nickel/cobalt transporter regulator" evidence="1">
    <location>
        <begin position="24"/>
        <end position="133"/>
    </location>
</feature>
<dbReference type="Proteomes" id="UP000198975">
    <property type="component" value="Unassembled WGS sequence"/>
</dbReference>
<sequence>MRLMKRLAMAITLFAAGSATALAEPGFQPHGGHGFPDGGRRDDIPRPGDRFRLLPDIATTVLLGGLTYYLVNGIYYQRQGAQYVVVEKPSSAPSPSSAQVLDFNGKRYYVRDGHYYARDIDGNYFEVPRPNGL</sequence>
<dbReference type="Pfam" id="PF20125">
    <property type="entry name" value="DUF6515"/>
    <property type="match status" value="1"/>
</dbReference>
<accession>A0A1C4DDF6</accession>
<feature type="signal peptide" evidence="1">
    <location>
        <begin position="1"/>
        <end position="23"/>
    </location>
</feature>
<evidence type="ECO:0000313" key="3">
    <source>
        <dbReference type="Proteomes" id="UP000198975"/>
    </source>
</evidence>
<evidence type="ECO:0000313" key="2">
    <source>
        <dbReference type="EMBL" id="SCC29414.1"/>
    </source>
</evidence>